<dbReference type="EMBL" id="AZHE01000012">
    <property type="protein sequence ID" value="KHN96996.1"/>
    <property type="molecule type" value="Genomic_DNA"/>
</dbReference>
<feature type="region of interest" description="Disordered" evidence="1">
    <location>
        <begin position="166"/>
        <end position="220"/>
    </location>
</feature>
<dbReference type="OrthoDB" id="5426294at2759"/>
<organism evidence="3 4">
    <name type="scientific">Metarhizium album (strain ARSEF 1941)</name>
    <dbReference type="NCBI Taxonomy" id="1081103"/>
    <lineage>
        <taxon>Eukaryota</taxon>
        <taxon>Fungi</taxon>
        <taxon>Dikarya</taxon>
        <taxon>Ascomycota</taxon>
        <taxon>Pezizomycotina</taxon>
        <taxon>Sordariomycetes</taxon>
        <taxon>Hypocreomycetidae</taxon>
        <taxon>Hypocreales</taxon>
        <taxon>Clavicipitaceae</taxon>
        <taxon>Metarhizium</taxon>
    </lineage>
</organism>
<evidence type="ECO:0000313" key="4">
    <source>
        <dbReference type="Proteomes" id="UP000030816"/>
    </source>
</evidence>
<proteinExistence type="predicted"/>
<dbReference type="AlphaFoldDB" id="A0A0B2WLR0"/>
<dbReference type="GeneID" id="63739560"/>
<keyword evidence="2" id="KW-0732">Signal</keyword>
<dbReference type="STRING" id="1081103.A0A0B2WLR0"/>
<feature type="compositionally biased region" description="Polar residues" evidence="1">
    <location>
        <begin position="175"/>
        <end position="187"/>
    </location>
</feature>
<dbReference type="RefSeq" id="XP_040678062.1">
    <property type="nucleotide sequence ID" value="XM_040823903.1"/>
</dbReference>
<name>A0A0B2WLR0_METAS</name>
<keyword evidence="4" id="KW-1185">Reference proteome</keyword>
<evidence type="ECO:0000256" key="1">
    <source>
        <dbReference type="SAM" id="MobiDB-lite"/>
    </source>
</evidence>
<gene>
    <name evidence="3" type="ORF">MAM_05105</name>
</gene>
<sequence length="243" mass="24545">MKIAVAALATAAAVVSAIPNGGIPVDAKIACEKPNVNFCLDSTTLVNCDANKVGTRAFCRESMIPSPPTNGIGLCWQSSKDASDAVCHKACVVYHPTQYTIPASLCNPTYIPMDVPRSDAFRTPTQTASLPAGISTQPGTASSSTPTSGVMSIPEGTSLGTATIPHSTHGEVTGPTGTSTGAWSPTGTDDCPVPTETATATGRTGNNTTSHTTSDTTVPTAGASTNHVIGALAAAGFLAAFFF</sequence>
<reference evidence="3 4" key="1">
    <citation type="journal article" date="2014" name="Proc. Natl. Acad. Sci. U.S.A.">
        <title>Trajectory and genomic determinants of fungal-pathogen speciation and host adaptation.</title>
        <authorList>
            <person name="Hu X."/>
            <person name="Xiao G."/>
            <person name="Zheng P."/>
            <person name="Shang Y."/>
            <person name="Su Y."/>
            <person name="Zhang X."/>
            <person name="Liu X."/>
            <person name="Zhan S."/>
            <person name="St Leger R.J."/>
            <person name="Wang C."/>
        </authorList>
    </citation>
    <scope>NUCLEOTIDE SEQUENCE [LARGE SCALE GENOMIC DNA]</scope>
    <source>
        <strain evidence="3 4">ARSEF 1941</strain>
    </source>
</reference>
<dbReference type="Proteomes" id="UP000030816">
    <property type="component" value="Unassembled WGS sequence"/>
</dbReference>
<feature type="signal peptide" evidence="2">
    <location>
        <begin position="1"/>
        <end position="17"/>
    </location>
</feature>
<protein>
    <submittedName>
        <fullName evidence="3">Uncharacterized protein</fullName>
    </submittedName>
</protein>
<dbReference type="HOGENOM" id="CLU_1077711_0_0_1"/>
<evidence type="ECO:0000256" key="2">
    <source>
        <dbReference type="SAM" id="SignalP"/>
    </source>
</evidence>
<evidence type="ECO:0000313" key="3">
    <source>
        <dbReference type="EMBL" id="KHN96996.1"/>
    </source>
</evidence>
<feature type="chain" id="PRO_5002079263" evidence="2">
    <location>
        <begin position="18"/>
        <end position="243"/>
    </location>
</feature>
<feature type="compositionally biased region" description="Low complexity" evidence="1">
    <location>
        <begin position="195"/>
        <end position="220"/>
    </location>
</feature>
<accession>A0A0B2WLR0</accession>
<feature type="compositionally biased region" description="Low complexity" evidence="1">
    <location>
        <begin position="135"/>
        <end position="149"/>
    </location>
</feature>
<comment type="caution">
    <text evidence="3">The sequence shown here is derived from an EMBL/GenBank/DDBJ whole genome shotgun (WGS) entry which is preliminary data.</text>
</comment>
<feature type="region of interest" description="Disordered" evidence="1">
    <location>
        <begin position="120"/>
        <end position="150"/>
    </location>
</feature>